<feature type="non-terminal residue" evidence="2">
    <location>
        <position position="1"/>
    </location>
</feature>
<dbReference type="InterPro" id="IPR001763">
    <property type="entry name" value="Rhodanese-like_dom"/>
</dbReference>
<dbReference type="GO" id="GO:0009507">
    <property type="term" value="C:chloroplast"/>
    <property type="evidence" value="ECO:0007669"/>
    <property type="project" value="TreeGrafter"/>
</dbReference>
<reference evidence="2" key="1">
    <citation type="journal article" date="2021" name="Proc. Natl. Acad. Sci. U.S.A.">
        <title>Three genomes in the algal genus Volvox reveal the fate of a haploid sex-determining region after a transition to homothallism.</title>
        <authorList>
            <person name="Yamamoto K."/>
            <person name="Hamaji T."/>
            <person name="Kawai-Toyooka H."/>
            <person name="Matsuzaki R."/>
            <person name="Takahashi F."/>
            <person name="Nishimura Y."/>
            <person name="Kawachi M."/>
            <person name="Noguchi H."/>
            <person name="Minakuchi Y."/>
            <person name="Umen J.G."/>
            <person name="Toyoda A."/>
            <person name="Nozaki H."/>
        </authorList>
    </citation>
    <scope>NUCLEOTIDE SEQUENCE</scope>
    <source>
        <strain evidence="2">NIES-3785</strain>
    </source>
</reference>
<dbReference type="CDD" id="cd00158">
    <property type="entry name" value="RHOD"/>
    <property type="match status" value="1"/>
</dbReference>
<organism evidence="2 3">
    <name type="scientific">Volvox reticuliferus</name>
    <dbReference type="NCBI Taxonomy" id="1737510"/>
    <lineage>
        <taxon>Eukaryota</taxon>
        <taxon>Viridiplantae</taxon>
        <taxon>Chlorophyta</taxon>
        <taxon>core chlorophytes</taxon>
        <taxon>Chlorophyceae</taxon>
        <taxon>CS clade</taxon>
        <taxon>Chlamydomonadales</taxon>
        <taxon>Volvocaceae</taxon>
        <taxon>Volvox</taxon>
    </lineage>
</organism>
<dbReference type="PANTHER" id="PTHR44920:SF2">
    <property type="entry name" value="RHODANESE DOMAIN-CONTAINING PROTEIN"/>
    <property type="match status" value="1"/>
</dbReference>
<dbReference type="SMART" id="SM00450">
    <property type="entry name" value="RHOD"/>
    <property type="match status" value="1"/>
</dbReference>
<dbReference type="PANTHER" id="PTHR44920">
    <property type="entry name" value="RHODANESE-LIKE DOMAIN-CONTAINING PROTEIN 14, CHLOROPLASTIC-RELATED"/>
    <property type="match status" value="1"/>
</dbReference>
<name>A0A8J4GWW3_9CHLO</name>
<gene>
    <name evidence="2" type="ORF">Vretimale_18430</name>
</gene>
<dbReference type="Proteomes" id="UP000722791">
    <property type="component" value="Unassembled WGS sequence"/>
</dbReference>
<feature type="domain" description="Rhodanese" evidence="1">
    <location>
        <begin position="176"/>
        <end position="324"/>
    </location>
</feature>
<dbReference type="SUPFAM" id="SSF52821">
    <property type="entry name" value="Rhodanese/Cell cycle control phosphatase"/>
    <property type="match status" value="1"/>
</dbReference>
<sequence>DCIPYGCSAQGYWLNTPAAHFACTNTRNTTEHQTCLVPRKVAILAPPYLSFYYPFMASMHCGGRVSSRWSTGKPSRSSSLVVTAKSSSSRVGTASGGRITGRAPKLADPVDFESVGFRLDPANNRWIRDDRFAGKFDQTLATPKSGTPYVVWPAIHTLLVSKGLRSVTPEEALALQDQGWTIVDVRLATDFEQVHAAGAVSLPLYRYVEGTGFWDNVKKAAMAIGFAMRATERDPDYQSKALSVLKKNQKIILMCAIGGTLDTLVDLRKGVKPAIRDPERAFGRESRSLKAAYELINAGWSANNLFWVEGGLQQWRFRGLPTEGTKP</sequence>
<dbReference type="InterPro" id="IPR043186">
    <property type="entry name" value="Str14"/>
</dbReference>
<evidence type="ECO:0000313" key="3">
    <source>
        <dbReference type="Proteomes" id="UP000722791"/>
    </source>
</evidence>
<comment type="caution">
    <text evidence="2">The sequence shown here is derived from an EMBL/GenBank/DDBJ whole genome shotgun (WGS) entry which is preliminary data.</text>
</comment>
<evidence type="ECO:0000313" key="2">
    <source>
        <dbReference type="EMBL" id="GIM15685.1"/>
    </source>
</evidence>
<dbReference type="InterPro" id="IPR036873">
    <property type="entry name" value="Rhodanese-like_dom_sf"/>
</dbReference>
<dbReference type="PROSITE" id="PS50206">
    <property type="entry name" value="RHODANESE_3"/>
    <property type="match status" value="1"/>
</dbReference>
<dbReference type="Pfam" id="PF00581">
    <property type="entry name" value="Rhodanese"/>
    <property type="match status" value="1"/>
</dbReference>
<protein>
    <recommendedName>
        <fullName evidence="1">Rhodanese domain-containing protein</fullName>
    </recommendedName>
</protein>
<accession>A0A8J4GWW3</accession>
<dbReference type="EMBL" id="BNCQ01000068">
    <property type="protein sequence ID" value="GIM15685.1"/>
    <property type="molecule type" value="Genomic_DNA"/>
</dbReference>
<evidence type="ECO:0000259" key="1">
    <source>
        <dbReference type="PROSITE" id="PS50206"/>
    </source>
</evidence>
<dbReference type="AlphaFoldDB" id="A0A8J4GWW3"/>
<dbReference type="Gene3D" id="3.40.250.10">
    <property type="entry name" value="Rhodanese-like domain"/>
    <property type="match status" value="1"/>
</dbReference>
<proteinExistence type="predicted"/>